<accession>X0V6N2</accession>
<reference evidence="1" key="1">
    <citation type="journal article" date="2014" name="Front. Microbiol.">
        <title>High frequency of phylogenetically diverse reductive dehalogenase-homologous genes in deep subseafloor sedimentary metagenomes.</title>
        <authorList>
            <person name="Kawai M."/>
            <person name="Futagami T."/>
            <person name="Toyoda A."/>
            <person name="Takaki Y."/>
            <person name="Nishi S."/>
            <person name="Hori S."/>
            <person name="Arai W."/>
            <person name="Tsubouchi T."/>
            <person name="Morono Y."/>
            <person name="Uchiyama I."/>
            <person name="Ito T."/>
            <person name="Fujiyama A."/>
            <person name="Inagaki F."/>
            <person name="Takami H."/>
        </authorList>
    </citation>
    <scope>NUCLEOTIDE SEQUENCE</scope>
    <source>
        <strain evidence="1">Expedition CK06-06</strain>
    </source>
</reference>
<feature type="non-terminal residue" evidence="1">
    <location>
        <position position="30"/>
    </location>
</feature>
<feature type="non-terminal residue" evidence="1">
    <location>
        <position position="1"/>
    </location>
</feature>
<dbReference type="AlphaFoldDB" id="X0V6N2"/>
<organism evidence="1">
    <name type="scientific">marine sediment metagenome</name>
    <dbReference type="NCBI Taxonomy" id="412755"/>
    <lineage>
        <taxon>unclassified sequences</taxon>
        <taxon>metagenomes</taxon>
        <taxon>ecological metagenomes</taxon>
    </lineage>
</organism>
<comment type="caution">
    <text evidence="1">The sequence shown here is derived from an EMBL/GenBank/DDBJ whole genome shotgun (WGS) entry which is preliminary data.</text>
</comment>
<evidence type="ECO:0000313" key="1">
    <source>
        <dbReference type="EMBL" id="GAF96305.1"/>
    </source>
</evidence>
<dbReference type="EMBL" id="BARS01014723">
    <property type="protein sequence ID" value="GAF96305.1"/>
    <property type="molecule type" value="Genomic_DNA"/>
</dbReference>
<sequence>VYYTVMKIECPGFITRFKKPTDLNLSRRPS</sequence>
<proteinExistence type="predicted"/>
<gene>
    <name evidence="1" type="ORF">S01H1_24567</name>
</gene>
<protein>
    <submittedName>
        <fullName evidence="1">Uncharacterized protein</fullName>
    </submittedName>
</protein>
<name>X0V6N2_9ZZZZ</name>